<comment type="caution">
    <text evidence="5">The sequence shown here is derived from an EMBL/GenBank/DDBJ whole genome shotgun (WGS) entry which is preliminary data.</text>
</comment>
<dbReference type="GO" id="GO:0003700">
    <property type="term" value="F:DNA-binding transcription factor activity"/>
    <property type="evidence" value="ECO:0007669"/>
    <property type="project" value="InterPro"/>
</dbReference>
<evidence type="ECO:0000256" key="3">
    <source>
        <dbReference type="ARBA" id="ARBA00023163"/>
    </source>
</evidence>
<dbReference type="AlphaFoldDB" id="A0A395V811"/>
<dbReference type="InterPro" id="IPR018060">
    <property type="entry name" value="HTH_AraC"/>
</dbReference>
<evidence type="ECO:0000313" key="5">
    <source>
        <dbReference type="EMBL" id="RGS36385.1"/>
    </source>
</evidence>
<sequence>MDIKERLSFFQEMVQCEYPLHLWHYSPEFELIETDCPAELMLPDIISMLGFSSLVLAHIESGNRMPLILDTEFGLLWIAGFEYQGFALQQIHIVGPAFTGSNSHLVLRKKLDSYQLTVKLRSKIVKQIESVPIIPSSVLLSYAIMFHCAITGERITADLISFTSHSTTGVPDDSPLLSGEHPGIWMAEQTFLSMIREGNPEYKKALAKSMTLSSGVKAEIGDSLRMSKNNLLVLLTLCSRAAIDGGLNPSIAYTLNDYYAGRIEECKTTAATNNLSCEFLDDYVLRVRAAKETNAHSRQIQNICDYISLHIREPLSISLLSERLGYTEYYFSHKFKEVTGLSVNAYIRRKKIEEAKLLLSGTCMSIQDISDELSFGSRSFFFSSFQKETGMSPTAYRREHCKG</sequence>
<dbReference type="Gene3D" id="1.10.10.60">
    <property type="entry name" value="Homeodomain-like"/>
    <property type="match status" value="2"/>
</dbReference>
<accession>A0A395V811</accession>
<keyword evidence="2" id="KW-0238">DNA-binding</keyword>
<dbReference type="EMBL" id="QRVL01000023">
    <property type="protein sequence ID" value="RGS36385.1"/>
    <property type="molecule type" value="Genomic_DNA"/>
</dbReference>
<organism evidence="5 6">
    <name type="scientific">Roseburia hominis</name>
    <dbReference type="NCBI Taxonomy" id="301301"/>
    <lineage>
        <taxon>Bacteria</taxon>
        <taxon>Bacillati</taxon>
        <taxon>Bacillota</taxon>
        <taxon>Clostridia</taxon>
        <taxon>Lachnospirales</taxon>
        <taxon>Lachnospiraceae</taxon>
        <taxon>Roseburia</taxon>
    </lineage>
</organism>
<evidence type="ECO:0000256" key="2">
    <source>
        <dbReference type="ARBA" id="ARBA00023125"/>
    </source>
</evidence>
<dbReference type="PANTHER" id="PTHR43280">
    <property type="entry name" value="ARAC-FAMILY TRANSCRIPTIONAL REGULATOR"/>
    <property type="match status" value="1"/>
</dbReference>
<evidence type="ECO:0000256" key="1">
    <source>
        <dbReference type="ARBA" id="ARBA00023015"/>
    </source>
</evidence>
<dbReference type="Pfam" id="PF12833">
    <property type="entry name" value="HTH_18"/>
    <property type="match status" value="1"/>
</dbReference>
<feature type="domain" description="HTH araC/xylS-type" evidence="4">
    <location>
        <begin position="301"/>
        <end position="399"/>
    </location>
</feature>
<dbReference type="RefSeq" id="WP_118098551.1">
    <property type="nucleotide sequence ID" value="NZ_QRVL01000023.1"/>
</dbReference>
<keyword evidence="3" id="KW-0804">Transcription</keyword>
<reference evidence="5 6" key="1">
    <citation type="submission" date="2018-08" db="EMBL/GenBank/DDBJ databases">
        <title>A genome reference for cultivated species of the human gut microbiota.</title>
        <authorList>
            <person name="Zou Y."/>
            <person name="Xue W."/>
            <person name="Luo G."/>
        </authorList>
    </citation>
    <scope>NUCLEOTIDE SEQUENCE [LARGE SCALE GENOMIC DNA]</scope>
    <source>
        <strain evidence="5 6">AF22-12AC</strain>
    </source>
</reference>
<dbReference type="PROSITE" id="PS01124">
    <property type="entry name" value="HTH_ARAC_FAMILY_2"/>
    <property type="match status" value="1"/>
</dbReference>
<dbReference type="Proteomes" id="UP000266172">
    <property type="component" value="Unassembled WGS sequence"/>
</dbReference>
<gene>
    <name evidence="5" type="ORF">DWX93_15865</name>
</gene>
<evidence type="ECO:0000313" key="6">
    <source>
        <dbReference type="Proteomes" id="UP000266172"/>
    </source>
</evidence>
<dbReference type="SMART" id="SM00342">
    <property type="entry name" value="HTH_ARAC"/>
    <property type="match status" value="1"/>
</dbReference>
<dbReference type="GO" id="GO:0043565">
    <property type="term" value="F:sequence-specific DNA binding"/>
    <property type="evidence" value="ECO:0007669"/>
    <property type="project" value="InterPro"/>
</dbReference>
<dbReference type="InterPro" id="IPR009057">
    <property type="entry name" value="Homeodomain-like_sf"/>
</dbReference>
<proteinExistence type="predicted"/>
<keyword evidence="1" id="KW-0805">Transcription regulation</keyword>
<evidence type="ECO:0000259" key="4">
    <source>
        <dbReference type="PROSITE" id="PS01124"/>
    </source>
</evidence>
<dbReference type="SUPFAM" id="SSF46689">
    <property type="entry name" value="Homeodomain-like"/>
    <property type="match status" value="2"/>
</dbReference>
<protein>
    <submittedName>
        <fullName evidence="5">AraC family transcriptional regulator</fullName>
    </submittedName>
</protein>
<name>A0A395V811_9FIRM</name>
<dbReference type="PANTHER" id="PTHR43280:SF28">
    <property type="entry name" value="HTH-TYPE TRANSCRIPTIONAL ACTIVATOR RHAS"/>
    <property type="match status" value="1"/>
</dbReference>